<dbReference type="Proteomes" id="UP000030063">
    <property type="component" value="Unassembled WGS sequence"/>
</dbReference>
<accession>A0A0A1YFJ9</accession>
<name>A0A0A1YFJ9_9PSED</name>
<comment type="caution">
    <text evidence="1">The sequence shown here is derived from an EMBL/GenBank/DDBJ whole genome shotgun (WGS) entry which is preliminary data.</text>
</comment>
<dbReference type="EMBL" id="AWSQ01000012">
    <property type="protein sequence ID" value="KFX67389.1"/>
    <property type="molecule type" value="Genomic_DNA"/>
</dbReference>
<dbReference type="AlphaFoldDB" id="A0A0A1YFJ9"/>
<evidence type="ECO:0000313" key="1">
    <source>
        <dbReference type="EMBL" id="KFX67389.1"/>
    </source>
</evidence>
<organism evidence="1 2">
    <name type="scientific">Pseudomonas taeanensis MS-3</name>
    <dbReference type="NCBI Taxonomy" id="1395571"/>
    <lineage>
        <taxon>Bacteria</taxon>
        <taxon>Pseudomonadati</taxon>
        <taxon>Pseudomonadota</taxon>
        <taxon>Gammaproteobacteria</taxon>
        <taxon>Pseudomonadales</taxon>
        <taxon>Pseudomonadaceae</taxon>
        <taxon>Pseudomonas</taxon>
    </lineage>
</organism>
<evidence type="ECO:0000313" key="2">
    <source>
        <dbReference type="Proteomes" id="UP000030063"/>
    </source>
</evidence>
<reference evidence="1 2" key="1">
    <citation type="journal article" date="2014" name="Genome Announc.">
        <title>Draft Genome Sequence of Petroleum Oil-Degrading Marine Bacterium Pseudomonas taeanensis Strain MS-3, Isolated from a Crude Oil-Contaminated Seashore.</title>
        <authorList>
            <person name="Lee S.Y."/>
            <person name="Kim S.H."/>
            <person name="Lee D.G."/>
            <person name="Shin S."/>
            <person name="Yun S.H."/>
            <person name="Choi C.W."/>
            <person name="Chung Y.H."/>
            <person name="Choi J.S."/>
            <person name="Kahng H.Y."/>
            <person name="Kim S.I."/>
        </authorList>
    </citation>
    <scope>NUCLEOTIDE SEQUENCE [LARGE SCALE GENOMIC DNA]</scope>
    <source>
        <strain evidence="1 2">MS-3</strain>
    </source>
</reference>
<proteinExistence type="predicted"/>
<keyword evidence="2" id="KW-1185">Reference proteome</keyword>
<gene>
    <name evidence="1" type="ORF">TMS3_0124745</name>
</gene>
<sequence>MFGYHATLSFPRGRSGFFGQHWNKLETSDPISLQRFYFIKAIQITLLTRAKKQENDTLTLGFSHAL</sequence>
<protein>
    <submittedName>
        <fullName evidence="1">Uncharacterized protein</fullName>
    </submittedName>
</protein>